<name>A0A7H0GJF5_9BURK</name>
<gene>
    <name evidence="2" type="ORF">H9K75_21125</name>
</gene>
<evidence type="ECO:0000259" key="1">
    <source>
        <dbReference type="Pfam" id="PF14534"/>
    </source>
</evidence>
<organism evidence="2 3">
    <name type="scientific">Diaphorobacter aerolatus</name>
    <dbReference type="NCBI Taxonomy" id="1288495"/>
    <lineage>
        <taxon>Bacteria</taxon>
        <taxon>Pseudomonadati</taxon>
        <taxon>Pseudomonadota</taxon>
        <taxon>Betaproteobacteria</taxon>
        <taxon>Burkholderiales</taxon>
        <taxon>Comamonadaceae</taxon>
        <taxon>Diaphorobacter</taxon>
    </lineage>
</organism>
<accession>A0A7H0GJF5</accession>
<dbReference type="InterPro" id="IPR032710">
    <property type="entry name" value="NTF2-like_dom_sf"/>
</dbReference>
<dbReference type="KEGG" id="daer:H9K75_21125"/>
<evidence type="ECO:0000313" key="2">
    <source>
        <dbReference type="EMBL" id="QNP48421.1"/>
    </source>
</evidence>
<keyword evidence="3" id="KW-1185">Reference proteome</keyword>
<sequence>MDEAKGLLLRLEAQFWEAMTRQDAQAGIDLLHEPAIMVTGRGVMQFGHEEYRKMAEGDAVRILSFDMTDETVLFPREDVACVTYKVKVKTSTGEFDAFESTTWVKTDGLWKCVLHTETTADSK</sequence>
<protein>
    <submittedName>
        <fullName evidence="2">Nuclear transport factor 2 family protein</fullName>
    </submittedName>
</protein>
<dbReference type="EMBL" id="CP060783">
    <property type="protein sequence ID" value="QNP48421.1"/>
    <property type="molecule type" value="Genomic_DNA"/>
</dbReference>
<dbReference type="Proteomes" id="UP000516028">
    <property type="component" value="Chromosome"/>
</dbReference>
<reference evidence="2 3" key="1">
    <citation type="submission" date="2020-08" db="EMBL/GenBank/DDBJ databases">
        <title>Genome sequence of Diaphorobacter aerolatus KACC 16536T.</title>
        <authorList>
            <person name="Hyun D.-W."/>
            <person name="Bae J.-W."/>
        </authorList>
    </citation>
    <scope>NUCLEOTIDE SEQUENCE [LARGE SCALE GENOMIC DNA]</scope>
    <source>
        <strain evidence="2 3">KACC 16536</strain>
    </source>
</reference>
<feature type="domain" description="DUF4440" evidence="1">
    <location>
        <begin position="8"/>
        <end position="112"/>
    </location>
</feature>
<proteinExistence type="predicted"/>
<dbReference type="AlphaFoldDB" id="A0A7H0GJF5"/>
<dbReference type="Pfam" id="PF14534">
    <property type="entry name" value="DUF4440"/>
    <property type="match status" value="1"/>
</dbReference>
<dbReference type="SUPFAM" id="SSF54427">
    <property type="entry name" value="NTF2-like"/>
    <property type="match status" value="1"/>
</dbReference>
<dbReference type="InterPro" id="IPR027843">
    <property type="entry name" value="DUF4440"/>
</dbReference>
<dbReference type="RefSeq" id="WP_187724019.1">
    <property type="nucleotide sequence ID" value="NZ_CP060783.1"/>
</dbReference>
<evidence type="ECO:0000313" key="3">
    <source>
        <dbReference type="Proteomes" id="UP000516028"/>
    </source>
</evidence>
<dbReference type="Gene3D" id="3.10.450.50">
    <property type="match status" value="1"/>
</dbReference>